<evidence type="ECO:0000313" key="2">
    <source>
        <dbReference type="Proteomes" id="UP000799539"/>
    </source>
</evidence>
<reference evidence="1" key="1">
    <citation type="journal article" date="2020" name="Stud. Mycol.">
        <title>101 Dothideomycetes genomes: a test case for predicting lifestyles and emergence of pathogens.</title>
        <authorList>
            <person name="Haridas S."/>
            <person name="Albert R."/>
            <person name="Binder M."/>
            <person name="Bloem J."/>
            <person name="Labutti K."/>
            <person name="Salamov A."/>
            <person name="Andreopoulos B."/>
            <person name="Baker S."/>
            <person name="Barry K."/>
            <person name="Bills G."/>
            <person name="Bluhm B."/>
            <person name="Cannon C."/>
            <person name="Castanera R."/>
            <person name="Culley D."/>
            <person name="Daum C."/>
            <person name="Ezra D."/>
            <person name="Gonzalez J."/>
            <person name="Henrissat B."/>
            <person name="Kuo A."/>
            <person name="Liang C."/>
            <person name="Lipzen A."/>
            <person name="Lutzoni F."/>
            <person name="Magnuson J."/>
            <person name="Mondo S."/>
            <person name="Nolan M."/>
            <person name="Ohm R."/>
            <person name="Pangilinan J."/>
            <person name="Park H.-J."/>
            <person name="Ramirez L."/>
            <person name="Alfaro M."/>
            <person name="Sun H."/>
            <person name="Tritt A."/>
            <person name="Yoshinaga Y."/>
            <person name="Zwiers L.-H."/>
            <person name="Turgeon B."/>
            <person name="Goodwin S."/>
            <person name="Spatafora J."/>
            <person name="Crous P."/>
            <person name="Grigoriev I."/>
        </authorList>
    </citation>
    <scope>NUCLEOTIDE SEQUENCE</scope>
    <source>
        <strain evidence="1">SCOH1-5</strain>
    </source>
</reference>
<proteinExistence type="predicted"/>
<protein>
    <submittedName>
        <fullName evidence="1">Uncharacterized protein</fullName>
    </submittedName>
</protein>
<name>A0A6A6FIQ4_9PEZI</name>
<dbReference type="AlphaFoldDB" id="A0A6A6FIQ4"/>
<sequence length="103" mass="12434">MANPLNPPTSYQWHKTSQPTYRALRDLHHVMHLHPKPVNIYDERRRPHHQCQHQKATAIQRRRSEEALRRVYERQLLLYLDSYYDDLEDIQDASDDDADDEGR</sequence>
<organism evidence="1 2">
    <name type="scientific">Cercospora zeae-maydis SCOH1-5</name>
    <dbReference type="NCBI Taxonomy" id="717836"/>
    <lineage>
        <taxon>Eukaryota</taxon>
        <taxon>Fungi</taxon>
        <taxon>Dikarya</taxon>
        <taxon>Ascomycota</taxon>
        <taxon>Pezizomycotina</taxon>
        <taxon>Dothideomycetes</taxon>
        <taxon>Dothideomycetidae</taxon>
        <taxon>Mycosphaerellales</taxon>
        <taxon>Mycosphaerellaceae</taxon>
        <taxon>Cercospora</taxon>
    </lineage>
</organism>
<dbReference type="EMBL" id="ML992671">
    <property type="protein sequence ID" value="KAF2213349.1"/>
    <property type="molecule type" value="Genomic_DNA"/>
</dbReference>
<accession>A0A6A6FIQ4</accession>
<dbReference type="Proteomes" id="UP000799539">
    <property type="component" value="Unassembled WGS sequence"/>
</dbReference>
<evidence type="ECO:0000313" key="1">
    <source>
        <dbReference type="EMBL" id="KAF2213349.1"/>
    </source>
</evidence>
<gene>
    <name evidence="1" type="ORF">CERZMDRAFT_97005</name>
</gene>
<keyword evidence="2" id="KW-1185">Reference proteome</keyword>